<sequence length="58" mass="6683">MGKLVYHRVLVRVLVSFVQKSGSYHFVIRAWDNHAHLHKDHQVKPALEVSANLLKPVI</sequence>
<proteinExistence type="predicted"/>
<gene>
    <name evidence="1" type="ORF">M2350_001392</name>
</gene>
<organism evidence="1 2">
    <name type="scientific">Candidatus Fervidibacter sacchari</name>
    <dbReference type="NCBI Taxonomy" id="1448929"/>
    <lineage>
        <taxon>Bacteria</taxon>
        <taxon>Candidatus Fervidibacterota</taxon>
        <taxon>Candidatus Fervidibacter</taxon>
    </lineage>
</organism>
<protein>
    <submittedName>
        <fullName evidence="1">Uncharacterized protein</fullName>
    </submittedName>
</protein>
<accession>A0ABT2EM17</accession>
<reference evidence="1 2" key="1">
    <citation type="submission" date="2022-08" db="EMBL/GenBank/DDBJ databases">
        <title>Bacterial and archaeal communities from various locations to study Microbial Dark Matter (Phase II).</title>
        <authorList>
            <person name="Stepanauskas R."/>
        </authorList>
    </citation>
    <scope>NUCLEOTIDE SEQUENCE [LARGE SCALE GENOMIC DNA]</scope>
    <source>
        <strain evidence="1 2">PD1</strain>
    </source>
</reference>
<evidence type="ECO:0000313" key="1">
    <source>
        <dbReference type="EMBL" id="MCS3918992.1"/>
    </source>
</evidence>
<keyword evidence="2" id="KW-1185">Reference proteome</keyword>
<name>A0ABT2EM17_9BACT</name>
<evidence type="ECO:0000313" key="2">
    <source>
        <dbReference type="Proteomes" id="UP001204798"/>
    </source>
</evidence>
<comment type="caution">
    <text evidence="1">The sequence shown here is derived from an EMBL/GenBank/DDBJ whole genome shotgun (WGS) entry which is preliminary data.</text>
</comment>
<dbReference type="EMBL" id="JANUCP010000002">
    <property type="protein sequence ID" value="MCS3918992.1"/>
    <property type="molecule type" value="Genomic_DNA"/>
</dbReference>
<dbReference type="Proteomes" id="UP001204798">
    <property type="component" value="Unassembled WGS sequence"/>
</dbReference>